<organism evidence="14 15">
    <name type="scientific">Pseudomonas marginalis pv. marginalis</name>
    <dbReference type="NCBI Taxonomy" id="97473"/>
    <lineage>
        <taxon>Bacteria</taxon>
        <taxon>Pseudomonadati</taxon>
        <taxon>Pseudomonadota</taxon>
        <taxon>Gammaproteobacteria</taxon>
        <taxon>Pseudomonadales</taxon>
        <taxon>Pseudomonadaceae</taxon>
        <taxon>Pseudomonas</taxon>
    </lineage>
</organism>
<comment type="pathway">
    <text evidence="3 11">Glycan biosynthesis; glycogen biosynthesis.</text>
</comment>
<feature type="domain" description="Starch synthase catalytic" evidence="13">
    <location>
        <begin position="73"/>
        <end position="307"/>
    </location>
</feature>
<dbReference type="PANTHER" id="PTHR45825">
    <property type="entry name" value="GRANULE-BOUND STARCH SYNTHASE 1, CHLOROPLASTIC/AMYLOPLASTIC"/>
    <property type="match status" value="1"/>
</dbReference>
<evidence type="ECO:0000313" key="15">
    <source>
        <dbReference type="Proteomes" id="UP000276587"/>
    </source>
</evidence>
<evidence type="ECO:0000256" key="1">
    <source>
        <dbReference type="ARBA" id="ARBA00001478"/>
    </source>
</evidence>
<dbReference type="GO" id="GO:0004373">
    <property type="term" value="F:alpha-1,4-glucan glucosyltransferase (UDP-glucose donor) activity"/>
    <property type="evidence" value="ECO:0007669"/>
    <property type="project" value="InterPro"/>
</dbReference>
<dbReference type="InterPro" id="IPR013534">
    <property type="entry name" value="Starch_synth_cat_dom"/>
</dbReference>
<dbReference type="AlphaFoldDB" id="A0A3M4AIV5"/>
<dbReference type="InterPro" id="IPR011835">
    <property type="entry name" value="GS/SS"/>
</dbReference>
<keyword evidence="15" id="KW-1185">Reference proteome</keyword>
<evidence type="ECO:0000313" key="14">
    <source>
        <dbReference type="EMBL" id="RMP06295.1"/>
    </source>
</evidence>
<sequence>MQRALCACAWPQDAVIGASGSGPLADQHVERTMISAAASIQGERVSQPVGGSTSLVDLNTVRPVPSHNPNRKKVLFVTSEFADLVKTGGLGDVSAALPRAMAHLHDVRVLIPGYPQVMESDNPIHIIGELGGHAALPPCKIGRMDLKDGLVIYVLICPELYEREGTPYGANNGRDWPDNHIRFARLGLAAADMAANLAQIHWCPDLVHAHDWPAGLAPAYMHWRGSRTPTLFTIHNLAYQGVVSLASTPELGIPPHALQQEGMEFYGKMSFLKAGMAYSSHITTVSATYAQEITTPEFGCGLDGFLASKTQQGLLSGIPNGIEDSWETSTDPHLTHNFNIGDWEGKAVNAAQVRNLFGLHDSTGPLFAVVSRLVFQKGLDLTEAVASFIVEQGGQIAIIGRGEPEEENAMRELALRFPGQIGVRIGFNETDARRMFAGSDFLLMPSRYEPCGLSQMYAQRFGSLPVARNTGGLADTIENGVTGFLFNESTVDSYKEALSRAFKVFAFPGLLNAMRCRAMTQPFNWSQAVEPYAELYEQLVAKALGKSAK</sequence>
<feature type="domain" description="Glycosyl transferase family 1" evidence="12">
    <location>
        <begin position="360"/>
        <end position="502"/>
    </location>
</feature>
<evidence type="ECO:0000256" key="8">
    <source>
        <dbReference type="ARBA" id="ARBA00022679"/>
    </source>
</evidence>
<dbReference type="InterPro" id="IPR001296">
    <property type="entry name" value="Glyco_trans_1"/>
</dbReference>
<comment type="caution">
    <text evidence="14">The sequence shown here is derived from an EMBL/GenBank/DDBJ whole genome shotgun (WGS) entry which is preliminary data.</text>
</comment>
<dbReference type="PANTHER" id="PTHR45825:SF8">
    <property type="entry name" value="GLYCOGEN SYNTHASE"/>
    <property type="match status" value="1"/>
</dbReference>
<dbReference type="NCBIfam" id="TIGR02095">
    <property type="entry name" value="glgA"/>
    <property type="match status" value="1"/>
</dbReference>
<evidence type="ECO:0000256" key="6">
    <source>
        <dbReference type="ARBA" id="ARBA00019935"/>
    </source>
</evidence>
<dbReference type="NCBIfam" id="NF001901">
    <property type="entry name" value="PRK00654.1-5"/>
    <property type="match status" value="1"/>
</dbReference>
<evidence type="ECO:0000256" key="5">
    <source>
        <dbReference type="ARBA" id="ARBA00012588"/>
    </source>
</evidence>
<dbReference type="UniPathway" id="UPA00164"/>
<accession>A0A3M4AIV5</accession>
<dbReference type="EC" id="2.4.1.21" evidence="5 11"/>
<comment type="function">
    <text evidence="2 11">Synthesizes alpha-1,4-glucan chains using ADP-glucose.</text>
</comment>
<reference evidence="14 15" key="1">
    <citation type="submission" date="2018-08" db="EMBL/GenBank/DDBJ databases">
        <title>Recombination of ecologically and evolutionarily significant loci maintains genetic cohesion in the Pseudomonas syringae species complex.</title>
        <authorList>
            <person name="Dillon M."/>
            <person name="Thakur S."/>
            <person name="Almeida R.N.D."/>
            <person name="Weir B.S."/>
            <person name="Guttman D.S."/>
        </authorList>
    </citation>
    <scope>NUCLEOTIDE SEQUENCE [LARGE SCALE GENOMIC DNA]</scope>
    <source>
        <strain evidence="14 15">ICMP 3555</strain>
    </source>
</reference>
<dbReference type="Pfam" id="PF00534">
    <property type="entry name" value="Glycos_transf_1"/>
    <property type="match status" value="1"/>
</dbReference>
<dbReference type="EMBL" id="RBQF01000252">
    <property type="protein sequence ID" value="RMP06295.1"/>
    <property type="molecule type" value="Genomic_DNA"/>
</dbReference>
<dbReference type="Proteomes" id="UP000276587">
    <property type="component" value="Unassembled WGS sequence"/>
</dbReference>
<dbReference type="GO" id="GO:0009011">
    <property type="term" value="F:alpha-1,4-glucan glucosyltransferase (ADP-glucose donor) activity"/>
    <property type="evidence" value="ECO:0007669"/>
    <property type="project" value="UniProtKB-UniRule"/>
</dbReference>
<evidence type="ECO:0000256" key="4">
    <source>
        <dbReference type="ARBA" id="ARBA00010281"/>
    </source>
</evidence>
<evidence type="ECO:0000256" key="9">
    <source>
        <dbReference type="ARBA" id="ARBA00023056"/>
    </source>
</evidence>
<comment type="similarity">
    <text evidence="4 11">Belongs to the glycosyltransferase 1 family. Bacterial/plant glycogen synthase subfamily.</text>
</comment>
<proteinExistence type="inferred from homology"/>
<dbReference type="Gene3D" id="3.40.50.2000">
    <property type="entry name" value="Glycogen Phosphorylase B"/>
    <property type="match status" value="2"/>
</dbReference>
<evidence type="ECO:0000259" key="13">
    <source>
        <dbReference type="Pfam" id="PF08323"/>
    </source>
</evidence>
<keyword evidence="7 11" id="KW-0328">Glycosyltransferase</keyword>
<dbReference type="SUPFAM" id="SSF53756">
    <property type="entry name" value="UDP-Glycosyltransferase/glycogen phosphorylase"/>
    <property type="match status" value="1"/>
</dbReference>
<gene>
    <name evidence="11" type="primary">glgA</name>
    <name evidence="14" type="ORF">ALQ29_05012</name>
</gene>
<dbReference type="HAMAP" id="MF_00484">
    <property type="entry name" value="Glycogen_synth"/>
    <property type="match status" value="1"/>
</dbReference>
<dbReference type="NCBIfam" id="NF001899">
    <property type="entry name" value="PRK00654.1-2"/>
    <property type="match status" value="1"/>
</dbReference>
<dbReference type="GO" id="GO:0005978">
    <property type="term" value="P:glycogen biosynthetic process"/>
    <property type="evidence" value="ECO:0007669"/>
    <property type="project" value="UniProtKB-UniRule"/>
</dbReference>
<evidence type="ECO:0000256" key="7">
    <source>
        <dbReference type="ARBA" id="ARBA00022676"/>
    </source>
</evidence>
<dbReference type="CDD" id="cd03791">
    <property type="entry name" value="GT5_Glycogen_synthase_DULL1-like"/>
    <property type="match status" value="1"/>
</dbReference>
<evidence type="ECO:0000256" key="11">
    <source>
        <dbReference type="HAMAP-Rule" id="MF_00484"/>
    </source>
</evidence>
<name>A0A3M4AIV5_PSEMA</name>
<dbReference type="Pfam" id="PF08323">
    <property type="entry name" value="Glyco_transf_5"/>
    <property type="match status" value="1"/>
</dbReference>
<evidence type="ECO:0000256" key="3">
    <source>
        <dbReference type="ARBA" id="ARBA00004964"/>
    </source>
</evidence>
<evidence type="ECO:0000256" key="10">
    <source>
        <dbReference type="ARBA" id="ARBA00031722"/>
    </source>
</evidence>
<evidence type="ECO:0000256" key="2">
    <source>
        <dbReference type="ARBA" id="ARBA00002764"/>
    </source>
</evidence>
<evidence type="ECO:0000259" key="12">
    <source>
        <dbReference type="Pfam" id="PF00534"/>
    </source>
</evidence>
<protein>
    <recommendedName>
        <fullName evidence="6 11">Glycogen synthase</fullName>
        <ecNumber evidence="5 11">2.4.1.21</ecNumber>
    </recommendedName>
    <alternativeName>
        <fullName evidence="10 11">Starch [bacterial glycogen] synthase</fullName>
    </alternativeName>
</protein>
<comment type="catalytic activity">
    <reaction evidence="1 11">
        <text>[(1-&gt;4)-alpha-D-glucosyl](n) + ADP-alpha-D-glucose = [(1-&gt;4)-alpha-D-glucosyl](n+1) + ADP + H(+)</text>
        <dbReference type="Rhea" id="RHEA:18189"/>
        <dbReference type="Rhea" id="RHEA-COMP:9584"/>
        <dbReference type="Rhea" id="RHEA-COMP:9587"/>
        <dbReference type="ChEBI" id="CHEBI:15378"/>
        <dbReference type="ChEBI" id="CHEBI:15444"/>
        <dbReference type="ChEBI" id="CHEBI:57498"/>
        <dbReference type="ChEBI" id="CHEBI:456216"/>
        <dbReference type="EC" id="2.4.1.21"/>
    </reaction>
</comment>
<keyword evidence="8 11" id="KW-0808">Transferase</keyword>
<keyword evidence="9 11" id="KW-0320">Glycogen biosynthesis</keyword>
<feature type="binding site" evidence="11">
    <location>
        <position position="86"/>
    </location>
    <ligand>
        <name>ADP-alpha-D-glucose</name>
        <dbReference type="ChEBI" id="CHEBI:57498"/>
    </ligand>
</feature>